<reference evidence="3" key="1">
    <citation type="journal article" date="2011" name="PLoS Genet.">
        <title>Genomic analysis of the necrotrophic fungal pathogens Sclerotinia sclerotiorum and Botrytis cinerea.</title>
        <authorList>
            <person name="Amselem J."/>
            <person name="Cuomo C.A."/>
            <person name="van Kan J.A."/>
            <person name="Viaud M."/>
            <person name="Benito E.P."/>
            <person name="Couloux A."/>
            <person name="Coutinho P.M."/>
            <person name="de Vries R.P."/>
            <person name="Dyer P.S."/>
            <person name="Fillinger S."/>
            <person name="Fournier E."/>
            <person name="Gout L."/>
            <person name="Hahn M."/>
            <person name="Kohn L."/>
            <person name="Lapalu N."/>
            <person name="Plummer K.M."/>
            <person name="Pradier J.M."/>
            <person name="Quevillon E."/>
            <person name="Sharon A."/>
            <person name="Simon A."/>
            <person name="ten Have A."/>
            <person name="Tudzynski B."/>
            <person name="Tudzynski P."/>
            <person name="Wincker P."/>
            <person name="Andrew M."/>
            <person name="Anthouard V."/>
            <person name="Beever R.E."/>
            <person name="Beffa R."/>
            <person name="Benoit I."/>
            <person name="Bouzid O."/>
            <person name="Brault B."/>
            <person name="Chen Z."/>
            <person name="Choquer M."/>
            <person name="Collemare J."/>
            <person name="Cotton P."/>
            <person name="Danchin E.G."/>
            <person name="Da Silva C."/>
            <person name="Gautier A."/>
            <person name="Giraud C."/>
            <person name="Giraud T."/>
            <person name="Gonzalez C."/>
            <person name="Grossetete S."/>
            <person name="Guldener U."/>
            <person name="Henrissat B."/>
            <person name="Howlett B.J."/>
            <person name="Kodira C."/>
            <person name="Kretschmer M."/>
            <person name="Lappartient A."/>
            <person name="Leroch M."/>
            <person name="Levis C."/>
            <person name="Mauceli E."/>
            <person name="Neuveglise C."/>
            <person name="Oeser B."/>
            <person name="Pearson M."/>
            <person name="Poulain J."/>
            <person name="Poussereau N."/>
            <person name="Quesneville H."/>
            <person name="Rascle C."/>
            <person name="Schumacher J."/>
            <person name="Segurens B."/>
            <person name="Sexton A."/>
            <person name="Silva E."/>
            <person name="Sirven C."/>
            <person name="Soanes D.M."/>
            <person name="Talbot N.J."/>
            <person name="Templeton M."/>
            <person name="Yandava C."/>
            <person name="Yarden O."/>
            <person name="Zeng Q."/>
            <person name="Rollins J.A."/>
            <person name="Lebrun M.H."/>
            <person name="Dickman M."/>
        </authorList>
    </citation>
    <scope>NUCLEOTIDE SEQUENCE [LARGE SCALE GENOMIC DNA]</scope>
    <source>
        <strain evidence="3">T4</strain>
    </source>
</reference>
<keyword evidence="1" id="KW-0812">Transmembrane</keyword>
<dbReference type="EMBL" id="FQ790250">
    <property type="protein sequence ID" value="CCD42855.1"/>
    <property type="molecule type" value="Genomic_DNA"/>
</dbReference>
<keyword evidence="1" id="KW-1133">Transmembrane helix</keyword>
<keyword evidence="1" id="KW-0472">Membrane</keyword>
<protein>
    <submittedName>
        <fullName evidence="2">Uncharacterized protein</fullName>
    </submittedName>
</protein>
<evidence type="ECO:0000313" key="3">
    <source>
        <dbReference type="Proteomes" id="UP000008177"/>
    </source>
</evidence>
<organism evidence="2 3">
    <name type="scientific">Botryotinia fuckeliana (strain T4)</name>
    <name type="common">Noble rot fungus</name>
    <name type="synonym">Botrytis cinerea</name>
    <dbReference type="NCBI Taxonomy" id="999810"/>
    <lineage>
        <taxon>Eukaryota</taxon>
        <taxon>Fungi</taxon>
        <taxon>Dikarya</taxon>
        <taxon>Ascomycota</taxon>
        <taxon>Pezizomycotina</taxon>
        <taxon>Leotiomycetes</taxon>
        <taxon>Helotiales</taxon>
        <taxon>Sclerotiniaceae</taxon>
        <taxon>Botrytis</taxon>
    </lineage>
</organism>
<evidence type="ECO:0000256" key="1">
    <source>
        <dbReference type="SAM" id="Phobius"/>
    </source>
</evidence>
<accession>G2XPW7</accession>
<gene>
    <name evidence="2" type="ORF">BofuT4_P071510.1</name>
</gene>
<evidence type="ECO:0000313" key="2">
    <source>
        <dbReference type="EMBL" id="CCD42855.1"/>
    </source>
</evidence>
<dbReference type="HOGENOM" id="CLU_2209601_0_0_1"/>
<feature type="transmembrane region" description="Helical" evidence="1">
    <location>
        <begin position="16"/>
        <end position="34"/>
    </location>
</feature>
<dbReference type="Proteomes" id="UP000008177">
    <property type="component" value="Unplaced contigs"/>
</dbReference>
<dbReference type="InParanoid" id="G2XPW7"/>
<dbReference type="AlphaFoldDB" id="G2XPW7"/>
<proteinExistence type="predicted"/>
<sequence>MQVGLAGAIVSTGERIVFLSPMEYFIVVVVTIIISSKVSGHFKSTPTLSGCYLYLSVVSSTTIKTYKLDAASFYTAYLFPEPSNQSRQIDIPHNVCKFLLHVQMFSR</sequence>
<name>G2XPW7_BOTF4</name>